<evidence type="ECO:0000256" key="9">
    <source>
        <dbReference type="ARBA" id="ARBA00022771"/>
    </source>
</evidence>
<dbReference type="SMART" id="SM00382">
    <property type="entry name" value="AAA"/>
    <property type="match status" value="1"/>
</dbReference>
<dbReference type="Gene3D" id="1.10.8.60">
    <property type="match status" value="1"/>
</dbReference>
<evidence type="ECO:0000256" key="23">
    <source>
        <dbReference type="ARBA" id="ARBA00065373"/>
    </source>
</evidence>
<dbReference type="FunFam" id="2.40.50.360:FF:000002">
    <property type="entry name" value="RuvB-like helicase"/>
    <property type="match status" value="1"/>
</dbReference>
<keyword evidence="7" id="KW-0547">Nucleotide-binding</keyword>
<feature type="compositionally biased region" description="Polar residues" evidence="25">
    <location>
        <begin position="1462"/>
        <end position="1476"/>
    </location>
</feature>
<evidence type="ECO:0000259" key="28">
    <source>
        <dbReference type="PROSITE" id="PS51805"/>
    </source>
</evidence>
<dbReference type="CDD" id="cd15571">
    <property type="entry name" value="ePHD"/>
    <property type="match status" value="1"/>
</dbReference>
<dbReference type="SMART" id="SM00558">
    <property type="entry name" value="JmjC"/>
    <property type="match status" value="1"/>
</dbReference>
<dbReference type="FunFam" id="1.10.8.60:FF:000010">
    <property type="entry name" value="RuvB-like helicase"/>
    <property type="match status" value="1"/>
</dbReference>
<feature type="domain" description="JmjN" evidence="26">
    <location>
        <begin position="542"/>
        <end position="583"/>
    </location>
</feature>
<dbReference type="Pfam" id="PF02373">
    <property type="entry name" value="JmjC"/>
    <property type="match status" value="1"/>
</dbReference>
<keyword evidence="12" id="KW-0862">Zinc</keyword>
<feature type="domain" description="JmjC" evidence="27">
    <location>
        <begin position="812"/>
        <end position="977"/>
    </location>
</feature>
<sequence length="1476" mass="162950">MVGQAKARKAAGMILKMVQEGRIAGRAILFAGPPSTGKTAIALGMAQTLGSDVPFTMIAGSEVFSLSMSKTEALTQAIRRSIGVRIKEETEIIEGEIVEVQIDRSLTGATKTGKLTIKTTDMETIYDLGTKMIDALSKEKVLAGDVVVIDKTSGKVSKLGRSFARSRDYDAMGADTKFVQCPEGEIQKRKEVVHTVSLHEIDVINSRTQGFLALFAGDTGEIKPELRDQINTKVAEWREEGKAEIIPGVLFIDEVHMLDIECFSFLNRALESELSPLVIMASNRGMSRIRGTNVRSPHGLPVDLLDRVLIVSTKPYTDDDIQQIIQIRCEEEDVTLTSDALNVLTSMAGSTTLRYALNLISCAQVIARKRKAVKVDVEDLRRAYVYFMDEKRSVQWLKEQQGSLVFEEMGANGDVSTGEAMETYDPTWRTIWRPEEASLPYRHARQPALTVADDDHDDHTPLLIVLVDVAVSPQSENSQPEMSNSRTSSLSPPRSVTPPGPVIPAQPDHFFGSEGAHLPPSPHSDARPWLHPNDDPLAHRGIPVFKPTMDEFADFEGYMTKIECWGLKSGIVKVIPPKEWVDALPPVKDQLAKVKIRSPIEQLMVGRGGLFRQQNVEKRRNMSVREWAELCNKEEFRAPGVDDVGLHARNTRVGPRPAKRSRASAPSHNVESVEPEEMPQSAVKEDRGEMSTGALVNDARGEYMSPPTSVGDPGAEDDGDRPADVDADQTEENPKQKGKRTQTREAREAQRAAKDAAFIQVFDPNKDWLPPGTSPEDYTVEFCQKLERQFWRNCSFGRPPWYGADSQGSLYTDETKIWNVGHLPSFLSRLLPASNGLPGVNLPYLYFGMWRATFAWHVEDMDLFSINYIHFGAPKFWYAVPQGRAAALEATMKSYFPKDTSECPQFLRHKSFLASPTLLAQSSCRPNFLVQREHEFVITYPRGYHAGFNLGFNCAESVNFALESWIELGRKAKACRCVADSVRIDVDQLLRDMQDCEAEIVQPPPSSKRKAEGVDGAQKRKRPKPTVEPRIGSAPSSKVSVTLRLGPKPPEPEGFPCCLCVSMSQDGLSRVQDPPIGKRELPESLSSIYDGTKWMAHEECAKVVPETWVDTVESAEILPDGSHVRESRVFGVDAIVKDRWNLKCSACTKGRQKAHGAPIQCTKGKCTKSFHVSCAREGRNGISYTLLREVEKEVILIDMQPASSHIPHTAGEPSQSEATAGLFVAHAAQPDAEPRVLKTIKKNEVQVLCNQHNPAVAAAKKANKQDKIRNELLALPSMSRIKIRVSAGVFEVSLLRVIEETGSIEVLWDRGIKREFKWGSVVFGQTDGQTVMQKPSEPAPEPVPQRSKDAIPTLHVATFPSAEPSSSSSSTSAATPAPGSMYMPAYPYQPSSAMYATGSWPYQVCQPPPQQIPYSLAYTYPGYYPAAMQTTCRSPAESSGAQGTYRSPLQWQQPYAGPRTNGDPTGSSGQAHPTQS</sequence>
<comment type="subunit">
    <text evidence="23">May form heterododecamers with RVB1. Component of the SWR1 chromatin remodeling complex, the INO80 chromatin remodeling complex, and of the R2TP complex.</text>
</comment>
<dbReference type="PROSITE" id="PS51183">
    <property type="entry name" value="JMJN"/>
    <property type="match status" value="1"/>
</dbReference>
<keyword evidence="9" id="KW-0863">Zinc-finger</keyword>
<dbReference type="EC" id="1.14.11.66" evidence="5"/>
<dbReference type="FunFam" id="3.40.50.300:FF:002221">
    <property type="entry name" value="RuvB-like 2"/>
    <property type="match status" value="1"/>
</dbReference>
<keyword evidence="30" id="KW-1185">Reference proteome</keyword>
<evidence type="ECO:0000256" key="22">
    <source>
        <dbReference type="ARBA" id="ARBA00049349"/>
    </source>
</evidence>
<dbReference type="Gene3D" id="3.40.50.300">
    <property type="entry name" value="P-loop containing nucleotide triphosphate hydrolases"/>
    <property type="match status" value="1"/>
</dbReference>
<dbReference type="EC" id="3.6.4.12" evidence="4"/>
<name>A0A8I2YKP2_9AGAM</name>
<dbReference type="Proteomes" id="UP000683000">
    <property type="component" value="Unassembled WGS sequence"/>
</dbReference>
<reference evidence="29" key="1">
    <citation type="submission" date="2021-03" db="EMBL/GenBank/DDBJ databases">
        <title>Evolutionary innovations through gain and loss of genes in the ectomycorrhizal Boletales.</title>
        <authorList>
            <person name="Wu G."/>
            <person name="Miyauchi S."/>
            <person name="Morin E."/>
            <person name="Yang Z.-L."/>
            <person name="Xu J."/>
            <person name="Martin F.M."/>
        </authorList>
    </citation>
    <scope>NUCLEOTIDE SEQUENCE</scope>
    <source>
        <strain evidence="29">BR01</strain>
    </source>
</reference>
<comment type="catalytic activity">
    <reaction evidence="22">
        <text>N(6),N(6),N(6)-trimethyl-L-lysyl(9)-[histone H3] + 2 2-oxoglutarate + 2 O2 = N(6)-methyl-L-lysyl(9)-[histone H3] + 2 formaldehyde + 2 succinate + 2 CO2</text>
        <dbReference type="Rhea" id="RHEA:60200"/>
        <dbReference type="Rhea" id="RHEA-COMP:15538"/>
        <dbReference type="Rhea" id="RHEA-COMP:15542"/>
        <dbReference type="ChEBI" id="CHEBI:15379"/>
        <dbReference type="ChEBI" id="CHEBI:16526"/>
        <dbReference type="ChEBI" id="CHEBI:16810"/>
        <dbReference type="ChEBI" id="CHEBI:16842"/>
        <dbReference type="ChEBI" id="CHEBI:30031"/>
        <dbReference type="ChEBI" id="CHEBI:61929"/>
        <dbReference type="ChEBI" id="CHEBI:61961"/>
        <dbReference type="EC" id="1.14.11.66"/>
    </reaction>
</comment>
<feature type="region of interest" description="Disordered" evidence="25">
    <location>
        <begin position="998"/>
        <end position="1042"/>
    </location>
</feature>
<dbReference type="PROSITE" id="PS51184">
    <property type="entry name" value="JMJC"/>
    <property type="match status" value="1"/>
</dbReference>
<dbReference type="SMART" id="SM00545">
    <property type="entry name" value="JmjN"/>
    <property type="match status" value="1"/>
</dbReference>
<evidence type="ECO:0000256" key="20">
    <source>
        <dbReference type="ARBA" id="ARBA00025345"/>
    </source>
</evidence>
<feature type="region of interest" description="Disordered" evidence="25">
    <location>
        <begin position="473"/>
        <end position="525"/>
    </location>
</feature>
<evidence type="ECO:0000313" key="30">
    <source>
        <dbReference type="Proteomes" id="UP000683000"/>
    </source>
</evidence>
<evidence type="ECO:0000256" key="4">
    <source>
        <dbReference type="ARBA" id="ARBA00012551"/>
    </source>
</evidence>
<evidence type="ECO:0000256" key="3">
    <source>
        <dbReference type="ARBA" id="ARBA00009711"/>
    </source>
</evidence>
<feature type="compositionally biased region" description="Acidic residues" evidence="25">
    <location>
        <begin position="714"/>
        <end position="731"/>
    </location>
</feature>
<keyword evidence="8" id="KW-0227">DNA damage</keyword>
<dbReference type="InterPro" id="IPR034732">
    <property type="entry name" value="EPHD"/>
</dbReference>
<feature type="compositionally biased region" description="Polar residues" evidence="25">
    <location>
        <begin position="1432"/>
        <end position="1453"/>
    </location>
</feature>
<dbReference type="Gene3D" id="3.30.40.10">
    <property type="entry name" value="Zinc/RING finger domain, C3HC4 (zinc finger)"/>
    <property type="match status" value="1"/>
</dbReference>
<evidence type="ECO:0000313" key="29">
    <source>
        <dbReference type="EMBL" id="KAG6373590.1"/>
    </source>
</evidence>
<dbReference type="SUPFAM" id="SSF52540">
    <property type="entry name" value="P-loop containing nucleoside triphosphate hydrolases"/>
    <property type="match status" value="1"/>
</dbReference>
<feature type="compositionally biased region" description="Basic and acidic residues" evidence="25">
    <location>
        <begin position="742"/>
        <end position="754"/>
    </location>
</feature>
<feature type="region of interest" description="Disordered" evidence="25">
    <location>
        <begin position="1432"/>
        <end position="1476"/>
    </location>
</feature>
<dbReference type="Gene3D" id="2.40.50.360">
    <property type="entry name" value="RuvB-like helicase, domain II"/>
    <property type="match status" value="1"/>
</dbReference>
<evidence type="ECO:0000256" key="24">
    <source>
        <dbReference type="ARBA" id="ARBA00073458"/>
    </source>
</evidence>
<comment type="similarity">
    <text evidence="3">Belongs to the JHDM3 histone demethylase family.</text>
</comment>
<dbReference type="Pfam" id="PF13771">
    <property type="entry name" value="zf-HC5HC2H"/>
    <property type="match status" value="1"/>
</dbReference>
<feature type="compositionally biased region" description="Pro residues" evidence="25">
    <location>
        <begin position="495"/>
        <end position="504"/>
    </location>
</feature>
<evidence type="ECO:0000256" key="5">
    <source>
        <dbReference type="ARBA" id="ARBA00012900"/>
    </source>
</evidence>
<evidence type="ECO:0000256" key="16">
    <source>
        <dbReference type="ARBA" id="ARBA00023159"/>
    </source>
</evidence>
<dbReference type="Pfam" id="PF17856">
    <property type="entry name" value="TIP49_C"/>
    <property type="match status" value="1"/>
</dbReference>
<evidence type="ECO:0000256" key="17">
    <source>
        <dbReference type="ARBA" id="ARBA00023163"/>
    </source>
</evidence>
<evidence type="ECO:0000256" key="15">
    <source>
        <dbReference type="ARBA" id="ARBA00023015"/>
    </source>
</evidence>
<feature type="region of interest" description="Disordered" evidence="25">
    <location>
        <begin position="646"/>
        <end position="756"/>
    </location>
</feature>
<keyword evidence="19" id="KW-0539">Nucleus</keyword>
<organism evidence="29 30">
    <name type="scientific">Boletus reticuloceps</name>
    <dbReference type="NCBI Taxonomy" id="495285"/>
    <lineage>
        <taxon>Eukaryota</taxon>
        <taxon>Fungi</taxon>
        <taxon>Dikarya</taxon>
        <taxon>Basidiomycota</taxon>
        <taxon>Agaricomycotina</taxon>
        <taxon>Agaricomycetes</taxon>
        <taxon>Agaricomycetidae</taxon>
        <taxon>Boletales</taxon>
        <taxon>Boletineae</taxon>
        <taxon>Boletaceae</taxon>
        <taxon>Boletoideae</taxon>
        <taxon>Boletus</taxon>
    </lineage>
</organism>
<keyword evidence="11" id="KW-0347">Helicase</keyword>
<dbReference type="GO" id="GO:0006281">
    <property type="term" value="P:DNA repair"/>
    <property type="evidence" value="ECO:0007669"/>
    <property type="project" value="UniProtKB-KW"/>
</dbReference>
<dbReference type="GO" id="GO:0016787">
    <property type="term" value="F:hydrolase activity"/>
    <property type="evidence" value="ECO:0007669"/>
    <property type="project" value="UniProtKB-KW"/>
</dbReference>
<comment type="similarity">
    <text evidence="2">Belongs to the RuvB family.</text>
</comment>
<dbReference type="EMBL" id="JAGFBS010000021">
    <property type="protein sequence ID" value="KAG6373590.1"/>
    <property type="molecule type" value="Genomic_DNA"/>
</dbReference>
<evidence type="ECO:0000256" key="1">
    <source>
        <dbReference type="ARBA" id="ARBA00004123"/>
    </source>
</evidence>
<dbReference type="GO" id="GO:0008270">
    <property type="term" value="F:zinc ion binding"/>
    <property type="evidence" value="ECO:0007669"/>
    <property type="project" value="UniProtKB-KW"/>
</dbReference>
<dbReference type="Pfam" id="PF06068">
    <property type="entry name" value="TIP49"/>
    <property type="match status" value="1"/>
</dbReference>
<evidence type="ECO:0000256" key="8">
    <source>
        <dbReference type="ARBA" id="ARBA00022763"/>
    </source>
</evidence>
<protein>
    <recommendedName>
        <fullName evidence="24">RuvB-like helicase 2</fullName>
        <ecNumber evidence="5">1.14.11.66</ecNumber>
        <ecNumber evidence="4">3.6.4.12</ecNumber>
    </recommendedName>
</protein>
<proteinExistence type="inferred from homology"/>
<evidence type="ECO:0000256" key="2">
    <source>
        <dbReference type="ARBA" id="ARBA00007519"/>
    </source>
</evidence>
<keyword evidence="10" id="KW-0378">Hydrolase</keyword>
<evidence type="ECO:0000256" key="13">
    <source>
        <dbReference type="ARBA" id="ARBA00022840"/>
    </source>
</evidence>
<keyword evidence="13" id="KW-0067">ATP-binding</keyword>
<dbReference type="InterPro" id="IPR003593">
    <property type="entry name" value="AAA+_ATPase"/>
</dbReference>
<dbReference type="InterPro" id="IPR010339">
    <property type="entry name" value="TIP49_P-loop"/>
</dbReference>
<feature type="compositionally biased region" description="Polar residues" evidence="25">
    <location>
        <begin position="473"/>
        <end position="494"/>
    </location>
</feature>
<accession>A0A8I2YKP2</accession>
<keyword evidence="14" id="KW-0156">Chromatin regulator</keyword>
<dbReference type="Pfam" id="PF02375">
    <property type="entry name" value="JmjN"/>
    <property type="match status" value="1"/>
</dbReference>
<dbReference type="InterPro" id="IPR042487">
    <property type="entry name" value="RuvBL1/2_DNA/RNA_bd_dom"/>
</dbReference>
<dbReference type="InterPro" id="IPR013083">
    <property type="entry name" value="Znf_RING/FYVE/PHD"/>
</dbReference>
<comment type="subcellular location">
    <subcellularLocation>
        <location evidence="1">Nucleus</location>
    </subcellularLocation>
</comment>
<comment type="catalytic activity">
    <reaction evidence="21">
        <text>ATP + H2O = ADP + phosphate + H(+)</text>
        <dbReference type="Rhea" id="RHEA:13065"/>
        <dbReference type="ChEBI" id="CHEBI:15377"/>
        <dbReference type="ChEBI" id="CHEBI:15378"/>
        <dbReference type="ChEBI" id="CHEBI:30616"/>
        <dbReference type="ChEBI" id="CHEBI:43474"/>
        <dbReference type="ChEBI" id="CHEBI:456216"/>
        <dbReference type="EC" id="3.6.4.12"/>
    </reaction>
</comment>
<evidence type="ECO:0000256" key="18">
    <source>
        <dbReference type="ARBA" id="ARBA00023204"/>
    </source>
</evidence>
<dbReference type="InterPro" id="IPR027238">
    <property type="entry name" value="RuvB-like"/>
</dbReference>
<keyword evidence="17" id="KW-0804">Transcription</keyword>
<keyword evidence="15" id="KW-0805">Transcription regulation</keyword>
<comment type="caution">
    <text evidence="29">The sequence shown here is derived from an EMBL/GenBank/DDBJ whole genome shotgun (WGS) entry which is preliminary data.</text>
</comment>
<evidence type="ECO:0000256" key="6">
    <source>
        <dbReference type="ARBA" id="ARBA00022723"/>
    </source>
</evidence>
<dbReference type="GO" id="GO:0005524">
    <property type="term" value="F:ATP binding"/>
    <property type="evidence" value="ECO:0007669"/>
    <property type="project" value="UniProtKB-KW"/>
</dbReference>
<dbReference type="OrthoDB" id="9547406at2759"/>
<dbReference type="InterPro" id="IPR003349">
    <property type="entry name" value="JmjN"/>
</dbReference>
<dbReference type="GO" id="GO:0031011">
    <property type="term" value="C:Ino80 complex"/>
    <property type="evidence" value="ECO:0007669"/>
    <property type="project" value="UniProtKB-ARBA"/>
</dbReference>
<feature type="domain" description="PHD-type" evidence="28">
    <location>
        <begin position="1055"/>
        <end position="1209"/>
    </location>
</feature>
<keyword evidence="18" id="KW-0234">DNA repair</keyword>
<evidence type="ECO:0000256" key="19">
    <source>
        <dbReference type="ARBA" id="ARBA00023242"/>
    </source>
</evidence>
<evidence type="ECO:0000256" key="25">
    <source>
        <dbReference type="SAM" id="MobiDB-lite"/>
    </source>
</evidence>
<dbReference type="GO" id="GO:0140684">
    <property type="term" value="F:histone H3K9me2/H3K9me3 demethylase activity"/>
    <property type="evidence" value="ECO:0007669"/>
    <property type="project" value="UniProtKB-EC"/>
</dbReference>
<gene>
    <name evidence="29" type="ORF">JVT61DRAFT_6238</name>
</gene>
<evidence type="ECO:0000256" key="12">
    <source>
        <dbReference type="ARBA" id="ARBA00022833"/>
    </source>
</evidence>
<dbReference type="SUPFAM" id="SSF51197">
    <property type="entry name" value="Clavaminate synthase-like"/>
    <property type="match status" value="1"/>
</dbReference>
<evidence type="ECO:0000256" key="14">
    <source>
        <dbReference type="ARBA" id="ARBA00022853"/>
    </source>
</evidence>
<keyword evidence="16" id="KW-0010">Activator</keyword>
<dbReference type="InterPro" id="IPR027417">
    <property type="entry name" value="P-loop_NTPase"/>
</dbReference>
<evidence type="ECO:0000256" key="11">
    <source>
        <dbReference type="ARBA" id="ARBA00022806"/>
    </source>
</evidence>
<evidence type="ECO:0000256" key="21">
    <source>
        <dbReference type="ARBA" id="ARBA00047995"/>
    </source>
</evidence>
<dbReference type="GO" id="GO:0000812">
    <property type="term" value="C:Swr1 complex"/>
    <property type="evidence" value="ECO:0007669"/>
    <property type="project" value="UniProtKB-ARBA"/>
</dbReference>
<evidence type="ECO:0000256" key="7">
    <source>
        <dbReference type="ARBA" id="ARBA00022741"/>
    </source>
</evidence>
<dbReference type="InterPro" id="IPR041048">
    <property type="entry name" value="RuvB-like_C"/>
</dbReference>
<dbReference type="PROSITE" id="PS51805">
    <property type="entry name" value="EPHD"/>
    <property type="match status" value="1"/>
</dbReference>
<keyword evidence="6" id="KW-0479">Metal-binding</keyword>
<dbReference type="GO" id="GO:0003678">
    <property type="term" value="F:DNA helicase activity"/>
    <property type="evidence" value="ECO:0007669"/>
    <property type="project" value="UniProtKB-EC"/>
</dbReference>
<dbReference type="Gene3D" id="2.60.120.650">
    <property type="entry name" value="Cupin"/>
    <property type="match status" value="2"/>
</dbReference>
<evidence type="ECO:0000259" key="26">
    <source>
        <dbReference type="PROSITE" id="PS51183"/>
    </source>
</evidence>
<evidence type="ECO:0000259" key="27">
    <source>
        <dbReference type="PROSITE" id="PS51184"/>
    </source>
</evidence>
<dbReference type="PANTHER" id="PTHR11093">
    <property type="entry name" value="RUVB-RELATED REPTIN AND PONTIN"/>
    <property type="match status" value="1"/>
</dbReference>
<evidence type="ECO:0000256" key="10">
    <source>
        <dbReference type="ARBA" id="ARBA00022801"/>
    </source>
</evidence>
<comment type="function">
    <text evidence="20">DNA helicase which participates in several chromatin remodeling complexes, including the SWR1 and the INO80 complexes. The SWR1 complex mediates the ATP-dependent exchange of histone H2A for the H2A variant HZT1 leading to transcriptional regulation of selected genes by chromatin remodeling. The INO80 complex remodels chromatin by shifting nucleosomes and is involved in DNA repair. Also involved in pre-rRNA processing.</text>
</comment>
<dbReference type="InterPro" id="IPR003347">
    <property type="entry name" value="JmjC_dom"/>
</dbReference>